<name>A0ABS6LJT6_9GAMM</name>
<dbReference type="EMBL" id="JAFMOY010000131">
    <property type="protein sequence ID" value="MBU9847171.1"/>
    <property type="molecule type" value="Genomic_DNA"/>
</dbReference>
<gene>
    <name evidence="1" type="ORF">J1784_19420</name>
</gene>
<accession>A0ABS6LJT6</accession>
<sequence length="387" mass="42239">MITGMTLDAGAKLAPAFMLMQAGNDITKDISARLLSMTLTDNRGFEADQLDIELDDSDGQVEMPARGAVLSLFLGWQGAALLGKGQFTVDEVEHRGAPDTLTIRARSADFRGTLNSRREMSYHDTTLGQVVEQIAARNKLTASVAPQLNAISIPHIDQSQESDAKFLTRLATRNGADVSVKAGKLLFLKAGSGTTASGKPIPIMTIERADGDRHQFAIADRGAYTGVTAKWLHTKDPKPKKQKVKIQRKPKFKQLRALQHPKAKPIKTKASAVKTPEAKEGEYMAGEADNVFALTTIYASKAQAMRAAAAKWDKLQRGVAEFSINLAMGRADLYPETPVQVKGFKRVIDDQSWIITKVVHSLSNGGYTTSLDLEVRLSDVEFDTQEE</sequence>
<dbReference type="RefSeq" id="WP_217150753.1">
    <property type="nucleotide sequence ID" value="NZ_JAFMOY010000131.1"/>
</dbReference>
<evidence type="ECO:0000313" key="1">
    <source>
        <dbReference type="EMBL" id="MBU9847171.1"/>
    </source>
</evidence>
<evidence type="ECO:0000313" key="2">
    <source>
        <dbReference type="Proteomes" id="UP000739284"/>
    </source>
</evidence>
<dbReference type="PANTHER" id="PTHR35862">
    <property type="entry name" value="FELS-2 PROPHAGE PROTEIN"/>
    <property type="match status" value="1"/>
</dbReference>
<dbReference type="InterPro" id="IPR052726">
    <property type="entry name" value="Phage_Baseplate_Hub"/>
</dbReference>
<reference evidence="1 2" key="1">
    <citation type="submission" date="2021-03" db="EMBL/GenBank/DDBJ databases">
        <title>Five novel Rahnella species.</title>
        <authorList>
            <person name="Brady C."/>
            <person name="Asselin J."/>
            <person name="Beer S."/>
            <person name="Bruberg M.B."/>
            <person name="Crampton B."/>
            <person name="Venter S."/>
            <person name="Arnold D."/>
            <person name="Denman S."/>
        </authorList>
    </citation>
    <scope>NUCLEOTIDE SEQUENCE [LARGE SCALE GENOMIC DNA]</scope>
    <source>
        <strain evidence="1 2">FRB 231</strain>
    </source>
</reference>
<dbReference type="Proteomes" id="UP000739284">
    <property type="component" value="Unassembled WGS sequence"/>
</dbReference>
<proteinExistence type="predicted"/>
<protein>
    <submittedName>
        <fullName evidence="1">Phage late control D family protein</fullName>
    </submittedName>
</protein>
<comment type="caution">
    <text evidence="1">The sequence shown here is derived from an EMBL/GenBank/DDBJ whole genome shotgun (WGS) entry which is preliminary data.</text>
</comment>
<dbReference type="PANTHER" id="PTHR35862:SF3">
    <property type="entry name" value="FELS-2 PROPHAGE PROTEIN"/>
    <property type="match status" value="1"/>
</dbReference>
<organism evidence="1 2">
    <name type="scientific">Rahnella ecdela</name>
    <dbReference type="NCBI Taxonomy" id="2816250"/>
    <lineage>
        <taxon>Bacteria</taxon>
        <taxon>Pseudomonadati</taxon>
        <taxon>Pseudomonadota</taxon>
        <taxon>Gammaproteobacteria</taxon>
        <taxon>Enterobacterales</taxon>
        <taxon>Yersiniaceae</taxon>
        <taxon>Rahnella</taxon>
    </lineage>
</organism>
<dbReference type="Pfam" id="PF05954">
    <property type="entry name" value="Phage_GPD"/>
    <property type="match status" value="1"/>
</dbReference>
<keyword evidence="2" id="KW-1185">Reference proteome</keyword>